<reference evidence="2" key="1">
    <citation type="submission" date="2025-08" db="UniProtKB">
        <authorList>
            <consortium name="RefSeq"/>
        </authorList>
    </citation>
    <scope>IDENTIFICATION</scope>
    <source>
        <tissue evidence="2">Thorax and Abdomen</tissue>
    </source>
</reference>
<gene>
    <name evidence="2" type="primary">LOC107223712</name>
</gene>
<dbReference type="InParanoid" id="A0A6J0BXJ9"/>
<organism evidence="2">
    <name type="scientific">Neodiprion lecontei</name>
    <name type="common">Redheaded pine sawfly</name>
    <dbReference type="NCBI Taxonomy" id="441921"/>
    <lineage>
        <taxon>Eukaryota</taxon>
        <taxon>Metazoa</taxon>
        <taxon>Ecdysozoa</taxon>
        <taxon>Arthropoda</taxon>
        <taxon>Hexapoda</taxon>
        <taxon>Insecta</taxon>
        <taxon>Pterygota</taxon>
        <taxon>Neoptera</taxon>
        <taxon>Endopterygota</taxon>
        <taxon>Hymenoptera</taxon>
        <taxon>Tenthredinoidea</taxon>
        <taxon>Diprionidae</taxon>
        <taxon>Diprioninae</taxon>
        <taxon>Neodiprion</taxon>
    </lineage>
</organism>
<accession>A0A6J0BXJ9</accession>
<name>A0A6J0BXJ9_NEOLC</name>
<dbReference type="AlphaFoldDB" id="A0A6J0BXJ9"/>
<keyword evidence="1" id="KW-1185">Reference proteome</keyword>
<dbReference type="OrthoDB" id="6690373at2759"/>
<sequence>MSRSQDRKCYYTRWSDPVLRRRYSMHLVPTSEEDTSSVRRSRSSSPLLNTLHASVAQLDPQIACLSCRNHYKKQKSSKSQFSKSSGTRDGSQRMRESLEIQLVGSQVEEALSSDKQTALLGHLELATDALEALMQHISSLQVSHVSAQRAFHLVHRLILPQSSPMINCRNSVSADLKTRLRQAESCKDNNLRLLCDAMENCSKNIGVSKQLQSLIDDHKMKKKDFAVAARNFKNLLDNSKLTLSQMDKLQWQYQAIMDDYKQNRRILESQLPSIIKIRLGAIVQGFSTIAAFYEDTEYFKQVSELLKILGETLCQDESATDNHHKYAKSQVQEMCQKCKVNRVEKK</sequence>
<dbReference type="Proteomes" id="UP000829291">
    <property type="component" value="Chromosome 4"/>
</dbReference>
<dbReference type="GeneID" id="107223712"/>
<proteinExistence type="predicted"/>
<dbReference type="KEGG" id="nlo:107223712"/>
<dbReference type="RefSeq" id="XP_015518977.2">
    <property type="nucleotide sequence ID" value="XM_015663491.2"/>
</dbReference>
<protein>
    <submittedName>
        <fullName evidence="2">Uncharacterized protein LOC107223712</fullName>
    </submittedName>
</protein>
<evidence type="ECO:0000313" key="2">
    <source>
        <dbReference type="RefSeq" id="XP_015518977.2"/>
    </source>
</evidence>
<evidence type="ECO:0000313" key="1">
    <source>
        <dbReference type="Proteomes" id="UP000829291"/>
    </source>
</evidence>